<evidence type="ECO:0000313" key="2">
    <source>
        <dbReference type="Proteomes" id="UP001162483"/>
    </source>
</evidence>
<feature type="non-terminal residue" evidence="1">
    <location>
        <position position="167"/>
    </location>
</feature>
<comment type="caution">
    <text evidence="1">The sequence shown here is derived from an EMBL/GenBank/DDBJ whole genome shotgun (WGS) entry which is preliminary data.</text>
</comment>
<dbReference type="EMBL" id="CATNWA010008238">
    <property type="protein sequence ID" value="CAI9555661.1"/>
    <property type="molecule type" value="Genomic_DNA"/>
</dbReference>
<proteinExistence type="predicted"/>
<reference evidence="1" key="1">
    <citation type="submission" date="2023-05" db="EMBL/GenBank/DDBJ databases">
        <authorList>
            <person name="Stuckert A."/>
        </authorList>
    </citation>
    <scope>NUCLEOTIDE SEQUENCE</scope>
</reference>
<organism evidence="1 2">
    <name type="scientific">Staurois parvus</name>
    <dbReference type="NCBI Taxonomy" id="386267"/>
    <lineage>
        <taxon>Eukaryota</taxon>
        <taxon>Metazoa</taxon>
        <taxon>Chordata</taxon>
        <taxon>Craniata</taxon>
        <taxon>Vertebrata</taxon>
        <taxon>Euteleostomi</taxon>
        <taxon>Amphibia</taxon>
        <taxon>Batrachia</taxon>
        <taxon>Anura</taxon>
        <taxon>Neobatrachia</taxon>
        <taxon>Ranoidea</taxon>
        <taxon>Ranidae</taxon>
        <taxon>Staurois</taxon>
    </lineage>
</organism>
<sequence length="167" mass="17419">MSLVLWSEYKARSGISAYMSEYWARRSAVLPCRALPVPRSRAAQSSRACFCDSRPSPDIPCTVCSPPPSGLRSSAQVIPPALSAVSGHPLHCPAVSGHPCTVCSLRSSPALSAVSGHSLHTVCSLRSFPALSAVSGHSLHCLQSPVIDCTVCTPVSTALSAVSGHRL</sequence>
<gene>
    <name evidence="1" type="ORF">SPARVUS_LOCUS4414843</name>
</gene>
<protein>
    <submittedName>
        <fullName evidence="1">Uncharacterized protein</fullName>
    </submittedName>
</protein>
<name>A0ABN9C8Q2_9NEOB</name>
<accession>A0ABN9C8Q2</accession>
<evidence type="ECO:0000313" key="1">
    <source>
        <dbReference type="EMBL" id="CAI9555661.1"/>
    </source>
</evidence>
<keyword evidence="2" id="KW-1185">Reference proteome</keyword>
<dbReference type="Proteomes" id="UP001162483">
    <property type="component" value="Unassembled WGS sequence"/>
</dbReference>